<name>T0QL12_SAPDV</name>
<proteinExistence type="inferred from homology"/>
<dbReference type="Proteomes" id="UP000030762">
    <property type="component" value="Unassembled WGS sequence"/>
</dbReference>
<dbReference type="VEuPathDB" id="FungiDB:SDRG_07799"/>
<reference evidence="2 3" key="1">
    <citation type="submission" date="2012-04" db="EMBL/GenBank/DDBJ databases">
        <title>The Genome Sequence of Saprolegnia declina VS20.</title>
        <authorList>
            <consortium name="The Broad Institute Genome Sequencing Platform"/>
            <person name="Russ C."/>
            <person name="Nusbaum C."/>
            <person name="Tyler B."/>
            <person name="van West P."/>
            <person name="Dieguez-Uribeondo J."/>
            <person name="de Bruijn I."/>
            <person name="Tripathy S."/>
            <person name="Jiang R."/>
            <person name="Young S.K."/>
            <person name="Zeng Q."/>
            <person name="Gargeya S."/>
            <person name="Fitzgerald M."/>
            <person name="Haas B."/>
            <person name="Abouelleil A."/>
            <person name="Alvarado L."/>
            <person name="Arachchi H.M."/>
            <person name="Berlin A."/>
            <person name="Chapman S.B."/>
            <person name="Goldberg J."/>
            <person name="Griggs A."/>
            <person name="Gujja S."/>
            <person name="Hansen M."/>
            <person name="Howarth C."/>
            <person name="Imamovic A."/>
            <person name="Larimer J."/>
            <person name="McCowen C."/>
            <person name="Montmayeur A."/>
            <person name="Murphy C."/>
            <person name="Neiman D."/>
            <person name="Pearson M."/>
            <person name="Priest M."/>
            <person name="Roberts A."/>
            <person name="Saif S."/>
            <person name="Shea T."/>
            <person name="Sisk P."/>
            <person name="Sykes S."/>
            <person name="Wortman J."/>
            <person name="Nusbaum C."/>
            <person name="Birren B."/>
        </authorList>
    </citation>
    <scope>NUCLEOTIDE SEQUENCE [LARGE SCALE GENOMIC DNA]</scope>
    <source>
        <strain evidence="2 3">VS20</strain>
    </source>
</reference>
<evidence type="ECO:0000313" key="3">
    <source>
        <dbReference type="Proteomes" id="UP000030762"/>
    </source>
</evidence>
<dbReference type="RefSeq" id="XP_008611876.1">
    <property type="nucleotide sequence ID" value="XM_008613654.1"/>
</dbReference>
<dbReference type="InterPro" id="IPR007612">
    <property type="entry name" value="LOR"/>
</dbReference>
<protein>
    <submittedName>
        <fullName evidence="2">Uncharacterized protein</fullName>
    </submittedName>
</protein>
<comment type="similarity">
    <text evidence="1">Belongs to the LOR family.</text>
</comment>
<gene>
    <name evidence="2" type="ORF">SDRG_07799</name>
</gene>
<sequence>MGAKQSLQEFQAIPLVPTKLGGTATFVNAPQGLVNAVTGGTELGLRVSSGLLSSSAQLVSDNGREVLATIKKALVALRATYHVYAGESKTELLKLVVRKSYFGSTYTCDVSGSGGRYTLVCKGSWSERMLITCNENVVAKIRPPPTGTCTYLDVAPGVDAAVLLLVQHIAVECDRSSSSCLETALIAQV</sequence>
<keyword evidence="3" id="KW-1185">Reference proteome</keyword>
<dbReference type="InParanoid" id="T0QL12"/>
<dbReference type="OMA" id="RMLITCN"/>
<dbReference type="InterPro" id="IPR025659">
    <property type="entry name" value="Tubby-like_C"/>
</dbReference>
<dbReference type="Pfam" id="PF04525">
    <property type="entry name" value="LOR"/>
    <property type="match status" value="1"/>
</dbReference>
<evidence type="ECO:0000313" key="2">
    <source>
        <dbReference type="EMBL" id="EQC34470.1"/>
    </source>
</evidence>
<dbReference type="OrthoDB" id="10346054at2759"/>
<accession>T0QL12</accession>
<dbReference type="Gene3D" id="2.40.160.200">
    <property type="entry name" value="LURP1-related"/>
    <property type="match status" value="1"/>
</dbReference>
<dbReference type="GeneID" id="19948526"/>
<dbReference type="EMBL" id="JH767154">
    <property type="protein sequence ID" value="EQC34470.1"/>
    <property type="molecule type" value="Genomic_DNA"/>
</dbReference>
<organism evidence="2 3">
    <name type="scientific">Saprolegnia diclina (strain VS20)</name>
    <dbReference type="NCBI Taxonomy" id="1156394"/>
    <lineage>
        <taxon>Eukaryota</taxon>
        <taxon>Sar</taxon>
        <taxon>Stramenopiles</taxon>
        <taxon>Oomycota</taxon>
        <taxon>Saprolegniomycetes</taxon>
        <taxon>Saprolegniales</taxon>
        <taxon>Saprolegniaceae</taxon>
        <taxon>Saprolegnia</taxon>
    </lineage>
</organism>
<evidence type="ECO:0000256" key="1">
    <source>
        <dbReference type="ARBA" id="ARBA00005437"/>
    </source>
</evidence>
<dbReference type="InterPro" id="IPR038595">
    <property type="entry name" value="LOR_sf"/>
</dbReference>
<dbReference type="SUPFAM" id="SSF54518">
    <property type="entry name" value="Tubby C-terminal domain-like"/>
    <property type="match status" value="1"/>
</dbReference>
<dbReference type="AlphaFoldDB" id="T0QL12"/>